<protein>
    <recommendedName>
        <fullName evidence="4">Secreted protein</fullName>
    </recommendedName>
</protein>
<accession>A0A8K0KU61</accession>
<keyword evidence="1" id="KW-0732">Signal</keyword>
<reference evidence="2" key="1">
    <citation type="submission" date="2021-07" db="EMBL/GenBank/DDBJ databases">
        <title>Elsinoe batatas strain:CRI-CJ2 Genome sequencing and assembly.</title>
        <authorList>
            <person name="Huang L."/>
        </authorList>
    </citation>
    <scope>NUCLEOTIDE SEQUENCE</scope>
    <source>
        <strain evidence="2">CRI-CJ2</strain>
    </source>
</reference>
<feature type="chain" id="PRO_5035429324" description="Secreted protein" evidence="1">
    <location>
        <begin position="19"/>
        <end position="65"/>
    </location>
</feature>
<keyword evidence="3" id="KW-1185">Reference proteome</keyword>
<feature type="signal peptide" evidence="1">
    <location>
        <begin position="1"/>
        <end position="18"/>
    </location>
</feature>
<evidence type="ECO:0008006" key="4">
    <source>
        <dbReference type="Google" id="ProtNLM"/>
    </source>
</evidence>
<name>A0A8K0KU61_9PEZI</name>
<gene>
    <name evidence="2" type="ORF">KVT40_008351</name>
</gene>
<evidence type="ECO:0000313" key="2">
    <source>
        <dbReference type="EMBL" id="KAG8623375.1"/>
    </source>
</evidence>
<proteinExistence type="predicted"/>
<evidence type="ECO:0000256" key="1">
    <source>
        <dbReference type="SAM" id="SignalP"/>
    </source>
</evidence>
<dbReference type="OrthoDB" id="10450215at2759"/>
<dbReference type="Proteomes" id="UP000809789">
    <property type="component" value="Unassembled WGS sequence"/>
</dbReference>
<organism evidence="2 3">
    <name type="scientific">Elsinoe batatas</name>
    <dbReference type="NCBI Taxonomy" id="2601811"/>
    <lineage>
        <taxon>Eukaryota</taxon>
        <taxon>Fungi</taxon>
        <taxon>Dikarya</taxon>
        <taxon>Ascomycota</taxon>
        <taxon>Pezizomycotina</taxon>
        <taxon>Dothideomycetes</taxon>
        <taxon>Dothideomycetidae</taxon>
        <taxon>Myriangiales</taxon>
        <taxon>Elsinoaceae</taxon>
        <taxon>Elsinoe</taxon>
    </lineage>
</organism>
<dbReference type="EMBL" id="JAESVG020000010">
    <property type="protein sequence ID" value="KAG8623375.1"/>
    <property type="molecule type" value="Genomic_DNA"/>
</dbReference>
<evidence type="ECO:0000313" key="3">
    <source>
        <dbReference type="Proteomes" id="UP000809789"/>
    </source>
</evidence>
<sequence>MAFSLCTFFLLRWNGSRASIGVLCVLCFDFMSSSIKLESTTTADGAFAGRDRRLDAGHSRVPRDP</sequence>
<dbReference type="AlphaFoldDB" id="A0A8K0KU61"/>
<comment type="caution">
    <text evidence="2">The sequence shown here is derived from an EMBL/GenBank/DDBJ whole genome shotgun (WGS) entry which is preliminary data.</text>
</comment>